<keyword evidence="4" id="KW-1185">Reference proteome</keyword>
<dbReference type="EMBL" id="KN832880">
    <property type="protein sequence ID" value="KIM98608.1"/>
    <property type="molecule type" value="Genomic_DNA"/>
</dbReference>
<reference evidence="4" key="2">
    <citation type="submission" date="2015-01" db="EMBL/GenBank/DDBJ databases">
        <title>Evolutionary Origins and Diversification of the Mycorrhizal Mutualists.</title>
        <authorList>
            <consortium name="DOE Joint Genome Institute"/>
            <consortium name="Mycorrhizal Genomics Consortium"/>
            <person name="Kohler A."/>
            <person name="Kuo A."/>
            <person name="Nagy L.G."/>
            <person name="Floudas D."/>
            <person name="Copeland A."/>
            <person name="Barry K.W."/>
            <person name="Cichocki N."/>
            <person name="Veneault-Fourrey C."/>
            <person name="LaButti K."/>
            <person name="Lindquist E.A."/>
            <person name="Lipzen A."/>
            <person name="Lundell T."/>
            <person name="Morin E."/>
            <person name="Murat C."/>
            <person name="Riley R."/>
            <person name="Ohm R."/>
            <person name="Sun H."/>
            <person name="Tunlid A."/>
            <person name="Henrissat B."/>
            <person name="Grigoriev I.V."/>
            <person name="Hibbett D.S."/>
            <person name="Martin F."/>
        </authorList>
    </citation>
    <scope>NUCLEOTIDE SEQUENCE [LARGE SCALE GENOMIC DNA]</scope>
    <source>
        <strain evidence="4">Zn</strain>
    </source>
</reference>
<dbReference type="HOGENOM" id="CLU_2819545_0_0_1"/>
<dbReference type="InterPro" id="IPR013103">
    <property type="entry name" value="RVT_2"/>
</dbReference>
<evidence type="ECO:0000313" key="4">
    <source>
        <dbReference type="Proteomes" id="UP000054321"/>
    </source>
</evidence>
<evidence type="ECO:0000259" key="2">
    <source>
        <dbReference type="Pfam" id="PF07727"/>
    </source>
</evidence>
<sequence length="67" mass="7708">KPGETALLLQKALYSLKQSPRLWQLTLKAALKRLGYLPLVADQYIYRYTNIGLIIIIYIDDFLLIGL</sequence>
<dbReference type="OrthoDB" id="5022336at2759"/>
<keyword evidence="1" id="KW-1133">Transmembrane helix</keyword>
<accession>A0A0C3CI36</accession>
<gene>
    <name evidence="3" type="ORF">OIDMADRAFT_128398</name>
</gene>
<reference evidence="3 4" key="1">
    <citation type="submission" date="2014-04" db="EMBL/GenBank/DDBJ databases">
        <authorList>
            <consortium name="DOE Joint Genome Institute"/>
            <person name="Kuo A."/>
            <person name="Martino E."/>
            <person name="Perotto S."/>
            <person name="Kohler A."/>
            <person name="Nagy L.G."/>
            <person name="Floudas D."/>
            <person name="Copeland A."/>
            <person name="Barry K.W."/>
            <person name="Cichocki N."/>
            <person name="Veneault-Fourrey C."/>
            <person name="LaButti K."/>
            <person name="Lindquist E.A."/>
            <person name="Lipzen A."/>
            <person name="Lundell T."/>
            <person name="Morin E."/>
            <person name="Murat C."/>
            <person name="Sun H."/>
            <person name="Tunlid A."/>
            <person name="Henrissat B."/>
            <person name="Grigoriev I.V."/>
            <person name="Hibbett D.S."/>
            <person name="Martin F."/>
            <person name="Nordberg H.P."/>
            <person name="Cantor M.N."/>
            <person name="Hua S.X."/>
        </authorList>
    </citation>
    <scope>NUCLEOTIDE SEQUENCE [LARGE SCALE GENOMIC DNA]</scope>
    <source>
        <strain evidence="3 4">Zn</strain>
    </source>
</reference>
<feature type="non-terminal residue" evidence="3">
    <location>
        <position position="1"/>
    </location>
</feature>
<protein>
    <recommendedName>
        <fullName evidence="2">Reverse transcriptase Ty1/copia-type domain-containing protein</fullName>
    </recommendedName>
</protein>
<proteinExistence type="predicted"/>
<dbReference type="AlphaFoldDB" id="A0A0C3CI36"/>
<organism evidence="3 4">
    <name type="scientific">Oidiodendron maius (strain Zn)</name>
    <dbReference type="NCBI Taxonomy" id="913774"/>
    <lineage>
        <taxon>Eukaryota</taxon>
        <taxon>Fungi</taxon>
        <taxon>Dikarya</taxon>
        <taxon>Ascomycota</taxon>
        <taxon>Pezizomycotina</taxon>
        <taxon>Leotiomycetes</taxon>
        <taxon>Leotiomycetes incertae sedis</taxon>
        <taxon>Myxotrichaceae</taxon>
        <taxon>Oidiodendron</taxon>
    </lineage>
</organism>
<dbReference type="InParanoid" id="A0A0C3CI36"/>
<feature type="domain" description="Reverse transcriptase Ty1/copia-type" evidence="2">
    <location>
        <begin position="7"/>
        <end position="66"/>
    </location>
</feature>
<keyword evidence="1" id="KW-0812">Transmembrane</keyword>
<evidence type="ECO:0000313" key="3">
    <source>
        <dbReference type="EMBL" id="KIM98608.1"/>
    </source>
</evidence>
<name>A0A0C3CI36_OIDMZ</name>
<dbReference type="Pfam" id="PF07727">
    <property type="entry name" value="RVT_2"/>
    <property type="match status" value="1"/>
</dbReference>
<feature type="transmembrane region" description="Helical" evidence="1">
    <location>
        <begin position="45"/>
        <end position="65"/>
    </location>
</feature>
<keyword evidence="1" id="KW-0472">Membrane</keyword>
<evidence type="ECO:0000256" key="1">
    <source>
        <dbReference type="SAM" id="Phobius"/>
    </source>
</evidence>
<dbReference type="Proteomes" id="UP000054321">
    <property type="component" value="Unassembled WGS sequence"/>
</dbReference>